<evidence type="ECO:0000259" key="1">
    <source>
        <dbReference type="PROSITE" id="PS50943"/>
    </source>
</evidence>
<keyword evidence="3" id="KW-1185">Reference proteome</keyword>
<proteinExistence type="predicted"/>
<dbReference type="InterPro" id="IPR001387">
    <property type="entry name" value="Cro/C1-type_HTH"/>
</dbReference>
<dbReference type="SMART" id="SM00530">
    <property type="entry name" value="HTH_XRE"/>
    <property type="match status" value="1"/>
</dbReference>
<dbReference type="Gene3D" id="1.10.260.40">
    <property type="entry name" value="lambda repressor-like DNA-binding domains"/>
    <property type="match status" value="1"/>
</dbReference>
<sequence length="100" mass="11832">MFPIIDKHRTGEQIRMLMKRQNITVKQIQEYLNLSCVQGIYHWLDGTSMPTVDNLYALSELFEVPLDDIVCGNRKYKGTRNICDSNRRMMEYYIRIVKVA</sequence>
<gene>
    <name evidence="2" type="ORF">CSX02_10320</name>
</gene>
<name>A0A2G3E115_9FIRM</name>
<dbReference type="SUPFAM" id="SSF47413">
    <property type="entry name" value="lambda repressor-like DNA-binding domains"/>
    <property type="match status" value="1"/>
</dbReference>
<dbReference type="EMBL" id="PDYG01000094">
    <property type="protein sequence ID" value="PHU36987.1"/>
    <property type="molecule type" value="Genomic_DNA"/>
</dbReference>
<organism evidence="2 3">
    <name type="scientific">Agathobacter ruminis</name>
    <dbReference type="NCBI Taxonomy" id="1712665"/>
    <lineage>
        <taxon>Bacteria</taxon>
        <taxon>Bacillati</taxon>
        <taxon>Bacillota</taxon>
        <taxon>Clostridia</taxon>
        <taxon>Lachnospirales</taxon>
        <taxon>Lachnospiraceae</taxon>
        <taxon>Agathobacter</taxon>
    </lineage>
</organism>
<reference evidence="2 3" key="2">
    <citation type="submission" date="2017-10" db="EMBL/GenBank/DDBJ databases">
        <authorList>
            <person name="Banno H."/>
            <person name="Chua N.-H."/>
        </authorList>
    </citation>
    <scope>NUCLEOTIDE SEQUENCE [LARGE SCALE GENOMIC DNA]</scope>
    <source>
        <strain evidence="2 3">JK623</strain>
    </source>
</reference>
<evidence type="ECO:0000313" key="2">
    <source>
        <dbReference type="EMBL" id="PHU36987.1"/>
    </source>
</evidence>
<dbReference type="GO" id="GO:0003677">
    <property type="term" value="F:DNA binding"/>
    <property type="evidence" value="ECO:0007669"/>
    <property type="project" value="InterPro"/>
</dbReference>
<accession>A0A2G3E115</accession>
<dbReference type="AlphaFoldDB" id="A0A2G3E115"/>
<feature type="domain" description="HTH cro/C1-type" evidence="1">
    <location>
        <begin position="14"/>
        <end position="69"/>
    </location>
</feature>
<reference evidence="2 3" key="1">
    <citation type="submission" date="2017-10" db="EMBL/GenBank/DDBJ databases">
        <title>Resolving the taxonomy of Roseburia spp., Eubacterium rectale and Agathobacter spp. through phylogenomic analysis.</title>
        <authorList>
            <person name="Sheridan P.O."/>
            <person name="Walker A.W."/>
            <person name="Duncan S.H."/>
            <person name="Scott K.P."/>
            <person name="Toole P.W.O."/>
            <person name="Luis P."/>
            <person name="Flint H.J."/>
        </authorList>
    </citation>
    <scope>NUCLEOTIDE SEQUENCE [LARGE SCALE GENOMIC DNA]</scope>
    <source>
        <strain evidence="2 3">JK623</strain>
    </source>
</reference>
<comment type="caution">
    <text evidence="2">The sequence shown here is derived from an EMBL/GenBank/DDBJ whole genome shotgun (WGS) entry which is preliminary data.</text>
</comment>
<protein>
    <submittedName>
        <fullName evidence="2">Transcriptional regulator</fullName>
    </submittedName>
</protein>
<dbReference type="Proteomes" id="UP000224563">
    <property type="component" value="Unassembled WGS sequence"/>
</dbReference>
<dbReference type="InterPro" id="IPR010982">
    <property type="entry name" value="Lambda_DNA-bd_dom_sf"/>
</dbReference>
<dbReference type="RefSeq" id="WP_099386622.1">
    <property type="nucleotide sequence ID" value="NZ_JANSWH010000048.1"/>
</dbReference>
<dbReference type="Pfam" id="PF01381">
    <property type="entry name" value="HTH_3"/>
    <property type="match status" value="1"/>
</dbReference>
<dbReference type="PROSITE" id="PS50943">
    <property type="entry name" value="HTH_CROC1"/>
    <property type="match status" value="1"/>
</dbReference>
<evidence type="ECO:0000313" key="3">
    <source>
        <dbReference type="Proteomes" id="UP000224563"/>
    </source>
</evidence>